<dbReference type="PANTHER" id="PTHR13609">
    <property type="entry name" value="UBIQUITIN DOMAIN CONTAINING 1 PROTEIN-RELATED"/>
    <property type="match status" value="1"/>
</dbReference>
<organism evidence="1">
    <name type="scientific">Schistosoma haematobium</name>
    <name type="common">Blood fluke</name>
    <dbReference type="NCBI Taxonomy" id="6185"/>
    <lineage>
        <taxon>Eukaryota</taxon>
        <taxon>Metazoa</taxon>
        <taxon>Spiralia</taxon>
        <taxon>Lophotrochozoa</taxon>
        <taxon>Platyhelminthes</taxon>
        <taxon>Trematoda</taxon>
        <taxon>Digenea</taxon>
        <taxon>Strigeidida</taxon>
        <taxon>Schistosomatoidea</taxon>
        <taxon>Schistosomatidae</taxon>
        <taxon>Schistosoma</taxon>
    </lineage>
</organism>
<protein>
    <submittedName>
        <fullName evidence="1">Ubiquitin domain-containing protein 2</fullName>
    </submittedName>
</protein>
<dbReference type="InterPro" id="IPR039869">
    <property type="entry name" value="UBTD1/2"/>
</dbReference>
<dbReference type="Pfam" id="PF16455">
    <property type="entry name" value="UBD"/>
    <property type="match status" value="1"/>
</dbReference>
<dbReference type="InterPro" id="IPR032752">
    <property type="entry name" value="DC-UbP/UBTD2_N"/>
</dbReference>
<sequence length="975" mass="113107">MPKYSSSNPQSRKNRPLKRISPRWRSTFPISLSQLQRKRDEFWDTAPAAEGRVEIWNALKVVADFFQKQDYDMAQAILDGACITLPSGTLYDCYDELGAHYQLPLYVLSQPSNLIPDPSTPDSQSLHSQPNISAVLRNSNTYTSGFNNTRVRSHQQCADSNNDPSSNDVCGCLSLFNAFCHRNRRNRDGSPHWLQWNFNSCRRDHDQSACDKIDPTYHNSSSPPSSCLNLRLSTGEQYTLEIGDQNITVLEAKRLFTSLCGWHELRQRWPETSNKKKIHSKPKSCNQELDKFGVKATMNCTKVISKINSQTKLSEFHFDFLNIPTLINCESQSDSYFADNFDKTSKNYKSECLNFEDSLKFRKALKEELYSNLFDQTTMKSELKNALFHWATECGIEIRKFSSNEIDSVFNQLNIIDAKIQLQTIVSIGIFEANPNSEQIAILRGFLLRNNHEIVLATCLCLNIIGYSNQTCIEKLNTLITMDQSLLCMKSSNNKISSASLNLLKWASSICLCKLDQCNLKALDILTNLLFDQLIQFIPEQYPNKAYYTQMKEFSDSLNKSLNLEDKYMNSFVSILSNLIKFDINKSNIFLNRIIYYSEIKMILRLSKNHDTLTRVNRLMLLDWNTMLRIASLHCLEINLKGIDVSLLWSNRLFNDPFLSNDNNSTIINKIIHDLSITPKSIPYRRAQRIYQLAVNGLSHDDLIKQLHLALMDECSCVRKMACVIIEQQDVATKTVIFNELLNILKNDMNDNVKIMAIRDNKKSEQVQNVLYHVIQSEFNPSIRQKIFHLLLWFIQTRFIIYDTSEHLMNNEIDILAKTLIHNEYNSLNAKIIDFNELFNIQNDMIESILNYENECVAMAKNYSNLLRKIFVPNYNMFINDKGNQMKLKNCFQCHLYYLYNFLRKSLKYENCEEIQCELSTMIKPLFDQILNEANRNATENYDYSYHDDTDLLKSLMNEKCNDIVKICYDIIQYS</sequence>
<dbReference type="Gene3D" id="1.20.225.20">
    <property type="entry name" value="Ub domain-containing protein, DC-UbP/UBTD2, N-terminal domain"/>
    <property type="match status" value="1"/>
</dbReference>
<reference evidence="1" key="1">
    <citation type="journal article" date="2012" name="Nat. Genet.">
        <title>Whole-genome sequence of Schistosoma haematobium.</title>
        <authorList>
            <person name="Young N.D."/>
            <person name="Jex A.R."/>
            <person name="Li B."/>
            <person name="Liu S."/>
            <person name="Yang L."/>
            <person name="Xiong Z."/>
            <person name="Li Y."/>
            <person name="Cantacessi C."/>
            <person name="Hall R.S."/>
            <person name="Xu X."/>
            <person name="Chen F."/>
            <person name="Wu X."/>
            <person name="Zerlotini A."/>
            <person name="Oliveira G."/>
            <person name="Hofmann A."/>
            <person name="Zhang G."/>
            <person name="Fang X."/>
            <person name="Kang Y."/>
            <person name="Campbell B.E."/>
            <person name="Loukas A."/>
            <person name="Ranganathan S."/>
            <person name="Rollinson D."/>
            <person name="Rinaldi G."/>
            <person name="Brindley P.J."/>
            <person name="Yang H."/>
            <person name="Wang J."/>
            <person name="Wang J."/>
            <person name="Gasser R.B."/>
        </authorList>
    </citation>
    <scope>NUCLEOTIDE SEQUENCE [LARGE SCALE GENOMIC DNA]</scope>
</reference>
<proteinExistence type="predicted"/>
<name>A0A094ZNJ3_SCHHA</name>
<evidence type="ECO:0000313" key="1">
    <source>
        <dbReference type="EMBL" id="KGB35677.1"/>
    </source>
</evidence>
<accession>A0A094ZNJ3</accession>
<dbReference type="EMBL" id="KL250705">
    <property type="protein sequence ID" value="KGB35677.1"/>
    <property type="molecule type" value="Genomic_DNA"/>
</dbReference>
<dbReference type="AlphaFoldDB" id="A0A094ZNJ3"/>
<dbReference type="InterPro" id="IPR038169">
    <property type="entry name" value="DC-UbP/UBTD2_N_sf"/>
</dbReference>
<gene>
    <name evidence="1" type="ORF">MS3_03934</name>
</gene>